<feature type="domain" description="Glutamine amidotransferase" evidence="1">
    <location>
        <begin position="50"/>
        <end position="191"/>
    </location>
</feature>
<dbReference type="PROSITE" id="PS51273">
    <property type="entry name" value="GATASE_TYPE_1"/>
    <property type="match status" value="1"/>
</dbReference>
<dbReference type="Pfam" id="PF00117">
    <property type="entry name" value="GATase"/>
    <property type="match status" value="1"/>
</dbReference>
<evidence type="ECO:0000313" key="3">
    <source>
        <dbReference type="Proteomes" id="UP000838748"/>
    </source>
</evidence>
<reference evidence="2" key="1">
    <citation type="submission" date="2021-11" db="EMBL/GenBank/DDBJ databases">
        <authorList>
            <person name="Rodrigo-Torres L."/>
            <person name="Arahal R. D."/>
            <person name="Lucena T."/>
        </authorList>
    </citation>
    <scope>NUCLEOTIDE SEQUENCE</scope>
    <source>
        <strain evidence="2">CECT 7928</strain>
    </source>
</reference>
<dbReference type="PANTHER" id="PTHR42695:SF5">
    <property type="entry name" value="GLUTAMINE AMIDOTRANSFERASE YLR126C-RELATED"/>
    <property type="match status" value="1"/>
</dbReference>
<comment type="caution">
    <text evidence="2">The sequence shown here is derived from an EMBL/GenBank/DDBJ whole genome shotgun (WGS) entry which is preliminary data.</text>
</comment>
<dbReference type="Gene3D" id="3.40.50.880">
    <property type="match status" value="1"/>
</dbReference>
<name>A0ABM9A4V0_9VIBR</name>
<sequence length="237" mass="26816">MRIGVFLCGEVAPELFEQHGKYSAMFESLFSDHTDDIRLKFYNALNEEFPSNESDCDGYIISGSKYSVYDSDKWIESLSAFVARLYEKKIRTLGICFGHQLIASTLGGEVIKSEKGWGVGVSAHNIVRRPQWLHTNHKHPNSISLLVSHQDQVISLPEHSDLIASSEFCPNAMFCVRNYFLGIQGHPEFNKSFSRGLMQHRRDSIGEIAYEKGVESLSKSVDKPEITQSIVSFFLDE</sequence>
<dbReference type="RefSeq" id="WP_237361981.1">
    <property type="nucleotide sequence ID" value="NZ_CAKLDM010000002.1"/>
</dbReference>
<protein>
    <recommendedName>
        <fullName evidence="1">Glutamine amidotransferase domain-containing protein</fullName>
    </recommendedName>
</protein>
<dbReference type="PANTHER" id="PTHR42695">
    <property type="entry name" value="GLUTAMINE AMIDOTRANSFERASE YLR126C-RELATED"/>
    <property type="match status" value="1"/>
</dbReference>
<dbReference type="EMBL" id="CAKLDM010000002">
    <property type="protein sequence ID" value="CAH0539937.1"/>
    <property type="molecule type" value="Genomic_DNA"/>
</dbReference>
<organism evidence="2 3">
    <name type="scientific">Vibrio marisflavi CECT 7928</name>
    <dbReference type="NCBI Taxonomy" id="634439"/>
    <lineage>
        <taxon>Bacteria</taxon>
        <taxon>Pseudomonadati</taxon>
        <taxon>Pseudomonadota</taxon>
        <taxon>Gammaproteobacteria</taxon>
        <taxon>Vibrionales</taxon>
        <taxon>Vibrionaceae</taxon>
        <taxon>Vibrio</taxon>
    </lineage>
</organism>
<accession>A0ABM9A4V0</accession>
<evidence type="ECO:0000313" key="2">
    <source>
        <dbReference type="EMBL" id="CAH0539937.1"/>
    </source>
</evidence>
<evidence type="ECO:0000259" key="1">
    <source>
        <dbReference type="Pfam" id="PF00117"/>
    </source>
</evidence>
<dbReference type="SUPFAM" id="SSF52317">
    <property type="entry name" value="Class I glutamine amidotransferase-like"/>
    <property type="match status" value="1"/>
</dbReference>
<gene>
    <name evidence="2" type="ORF">VMF7928_02533</name>
</gene>
<dbReference type="InterPro" id="IPR017926">
    <property type="entry name" value="GATASE"/>
</dbReference>
<proteinExistence type="predicted"/>
<dbReference type="InterPro" id="IPR044992">
    <property type="entry name" value="ChyE-like"/>
</dbReference>
<dbReference type="InterPro" id="IPR029062">
    <property type="entry name" value="Class_I_gatase-like"/>
</dbReference>
<keyword evidence="3" id="KW-1185">Reference proteome</keyword>
<dbReference type="Proteomes" id="UP000838748">
    <property type="component" value="Unassembled WGS sequence"/>
</dbReference>
<dbReference type="CDD" id="cd01741">
    <property type="entry name" value="GATase1_1"/>
    <property type="match status" value="1"/>
</dbReference>